<dbReference type="AlphaFoldDB" id="A0A8X7QJK9"/>
<keyword evidence="2" id="KW-1185">Reference proteome</keyword>
<gene>
    <name evidence="1" type="ORF">Bca52824_065378</name>
</gene>
<comment type="caution">
    <text evidence="1">The sequence shown here is derived from an EMBL/GenBank/DDBJ whole genome shotgun (WGS) entry which is preliminary data.</text>
</comment>
<accession>A0A8X7QJK9</accession>
<protein>
    <submittedName>
        <fullName evidence="1">Uncharacterized protein</fullName>
    </submittedName>
</protein>
<evidence type="ECO:0000313" key="2">
    <source>
        <dbReference type="Proteomes" id="UP000886595"/>
    </source>
</evidence>
<proteinExistence type="predicted"/>
<dbReference type="EMBL" id="JAAMPC010000013">
    <property type="protein sequence ID" value="KAG2270823.1"/>
    <property type="molecule type" value="Genomic_DNA"/>
</dbReference>
<sequence length="152" mass="17910">MSIFDSEVVLNSTFSHEEFPRRSRSEVWNKLWRSVFFGLILYQLGLKISLSLKIEGTKNMQTASTDRRWSWMDYRRVVRHRLSSSSTKELTPRVLTPLCFMGPPSSLIEDARTTPDDFTVVPPWISFESDIVFRYHEVARYVEDRGRCNRNL</sequence>
<dbReference type="Proteomes" id="UP000886595">
    <property type="component" value="Unassembled WGS sequence"/>
</dbReference>
<organism evidence="1 2">
    <name type="scientific">Brassica carinata</name>
    <name type="common">Ethiopian mustard</name>
    <name type="synonym">Abyssinian cabbage</name>
    <dbReference type="NCBI Taxonomy" id="52824"/>
    <lineage>
        <taxon>Eukaryota</taxon>
        <taxon>Viridiplantae</taxon>
        <taxon>Streptophyta</taxon>
        <taxon>Embryophyta</taxon>
        <taxon>Tracheophyta</taxon>
        <taxon>Spermatophyta</taxon>
        <taxon>Magnoliopsida</taxon>
        <taxon>eudicotyledons</taxon>
        <taxon>Gunneridae</taxon>
        <taxon>Pentapetalae</taxon>
        <taxon>rosids</taxon>
        <taxon>malvids</taxon>
        <taxon>Brassicales</taxon>
        <taxon>Brassicaceae</taxon>
        <taxon>Brassiceae</taxon>
        <taxon>Brassica</taxon>
    </lineage>
</organism>
<reference evidence="1 2" key="1">
    <citation type="submission" date="2020-02" db="EMBL/GenBank/DDBJ databases">
        <authorList>
            <person name="Ma Q."/>
            <person name="Huang Y."/>
            <person name="Song X."/>
            <person name="Pei D."/>
        </authorList>
    </citation>
    <scope>NUCLEOTIDE SEQUENCE [LARGE SCALE GENOMIC DNA]</scope>
    <source>
        <strain evidence="1">Sxm20200214</strain>
        <tissue evidence="1">Leaf</tissue>
    </source>
</reference>
<evidence type="ECO:0000313" key="1">
    <source>
        <dbReference type="EMBL" id="KAG2270823.1"/>
    </source>
</evidence>
<name>A0A8X7QJK9_BRACI</name>